<dbReference type="EMBL" id="VSRR010008954">
    <property type="protein sequence ID" value="MPC49563.1"/>
    <property type="molecule type" value="Genomic_DNA"/>
</dbReference>
<gene>
    <name evidence="2" type="ORF">E2C01_043370</name>
</gene>
<name>A0A5B7FX52_PORTR</name>
<evidence type="ECO:0000313" key="3">
    <source>
        <dbReference type="Proteomes" id="UP000324222"/>
    </source>
</evidence>
<dbReference type="Proteomes" id="UP000324222">
    <property type="component" value="Unassembled WGS sequence"/>
</dbReference>
<proteinExistence type="predicted"/>
<accession>A0A5B7FX52</accession>
<comment type="caution">
    <text evidence="2">The sequence shown here is derived from an EMBL/GenBank/DDBJ whole genome shotgun (WGS) entry which is preliminary data.</text>
</comment>
<evidence type="ECO:0000256" key="1">
    <source>
        <dbReference type="SAM" id="MobiDB-lite"/>
    </source>
</evidence>
<feature type="compositionally biased region" description="Basic and acidic residues" evidence="1">
    <location>
        <begin position="34"/>
        <end position="43"/>
    </location>
</feature>
<feature type="region of interest" description="Disordered" evidence="1">
    <location>
        <begin position="34"/>
        <end position="53"/>
    </location>
</feature>
<dbReference type="AlphaFoldDB" id="A0A5B7FX52"/>
<evidence type="ECO:0000313" key="2">
    <source>
        <dbReference type="EMBL" id="MPC49563.1"/>
    </source>
</evidence>
<keyword evidence="3" id="KW-1185">Reference proteome</keyword>
<organism evidence="2 3">
    <name type="scientific">Portunus trituberculatus</name>
    <name type="common">Swimming crab</name>
    <name type="synonym">Neptunus trituberculatus</name>
    <dbReference type="NCBI Taxonomy" id="210409"/>
    <lineage>
        <taxon>Eukaryota</taxon>
        <taxon>Metazoa</taxon>
        <taxon>Ecdysozoa</taxon>
        <taxon>Arthropoda</taxon>
        <taxon>Crustacea</taxon>
        <taxon>Multicrustacea</taxon>
        <taxon>Malacostraca</taxon>
        <taxon>Eumalacostraca</taxon>
        <taxon>Eucarida</taxon>
        <taxon>Decapoda</taxon>
        <taxon>Pleocyemata</taxon>
        <taxon>Brachyura</taxon>
        <taxon>Eubrachyura</taxon>
        <taxon>Portunoidea</taxon>
        <taxon>Portunidae</taxon>
        <taxon>Portuninae</taxon>
        <taxon>Portunus</taxon>
    </lineage>
</organism>
<protein>
    <submittedName>
        <fullName evidence="2">Uncharacterized protein</fullName>
    </submittedName>
</protein>
<reference evidence="2 3" key="1">
    <citation type="submission" date="2019-05" db="EMBL/GenBank/DDBJ databases">
        <title>Another draft genome of Portunus trituberculatus and its Hox gene families provides insights of decapod evolution.</title>
        <authorList>
            <person name="Jeong J.-H."/>
            <person name="Song I."/>
            <person name="Kim S."/>
            <person name="Choi T."/>
            <person name="Kim D."/>
            <person name="Ryu S."/>
            <person name="Kim W."/>
        </authorList>
    </citation>
    <scope>NUCLEOTIDE SEQUENCE [LARGE SCALE GENOMIC DNA]</scope>
    <source>
        <tissue evidence="2">Muscle</tissue>
    </source>
</reference>
<sequence length="95" mass="10448">MLSVKVADFHIPECSLYAPPSLSHPPLCSLRRLHPQETARARQGEGNSRPDAWLANRSEMSTQGIAGKKKGGQNIGRKEMVTTIAYSGNHLAYFL</sequence>